<keyword evidence="7 10" id="KW-0406">Ion transport</keyword>
<evidence type="ECO:0000256" key="7">
    <source>
        <dbReference type="ARBA" id="ARBA00023065"/>
    </source>
</evidence>
<keyword evidence="12" id="KW-1185">Reference proteome</keyword>
<organism evidence="11 12">
    <name type="scientific">Acetobacterium bakii</name>
    <dbReference type="NCBI Taxonomy" id="52689"/>
    <lineage>
        <taxon>Bacteria</taxon>
        <taxon>Bacillati</taxon>
        <taxon>Bacillota</taxon>
        <taxon>Clostridia</taxon>
        <taxon>Eubacteriales</taxon>
        <taxon>Eubacteriaceae</taxon>
        <taxon>Acetobacterium</taxon>
    </lineage>
</organism>
<dbReference type="STRING" id="52689.AKG39_11405"/>
<sequence length="136" mass="15159">MKNLLKEFRTFALRGNVMDLAIAVIIGAAFQSVVKSLTDDIISPILGLFVQTDLSNLVLSIFGVEIRYGSFLTAVINFVIMAFVIFFLMKVVNQVAGLKKTKKVAEVHIKTCPYCYTEIPIKAQRCPHCTTNLTQE</sequence>
<dbReference type="Gene3D" id="1.10.1200.120">
    <property type="entry name" value="Large-conductance mechanosensitive channel, MscL, domain 1"/>
    <property type="match status" value="1"/>
</dbReference>
<dbReference type="GO" id="GO:0005886">
    <property type="term" value="C:plasma membrane"/>
    <property type="evidence" value="ECO:0007669"/>
    <property type="project" value="UniProtKB-SubCell"/>
</dbReference>
<dbReference type="GO" id="GO:0008381">
    <property type="term" value="F:mechanosensitive monoatomic ion channel activity"/>
    <property type="evidence" value="ECO:0007669"/>
    <property type="project" value="UniProtKB-UniRule"/>
</dbReference>
<keyword evidence="8 10" id="KW-0472">Membrane</keyword>
<dbReference type="InterPro" id="IPR001185">
    <property type="entry name" value="MS_channel"/>
</dbReference>
<dbReference type="EMBL" id="LGYO01000027">
    <property type="protein sequence ID" value="KNZ41584.1"/>
    <property type="molecule type" value="Genomic_DNA"/>
</dbReference>
<keyword evidence="9 10" id="KW-0407">Ion channel</keyword>
<dbReference type="PANTHER" id="PTHR30266:SF2">
    <property type="entry name" value="LARGE-CONDUCTANCE MECHANOSENSITIVE CHANNEL"/>
    <property type="match status" value="1"/>
</dbReference>
<evidence type="ECO:0000256" key="2">
    <source>
        <dbReference type="ARBA" id="ARBA00007254"/>
    </source>
</evidence>
<dbReference type="RefSeq" id="WP_050740524.1">
    <property type="nucleotide sequence ID" value="NZ_LGYO01000027.1"/>
</dbReference>
<dbReference type="OrthoDB" id="9810350at2"/>
<evidence type="ECO:0000313" key="11">
    <source>
        <dbReference type="EMBL" id="KNZ41584.1"/>
    </source>
</evidence>
<evidence type="ECO:0000256" key="9">
    <source>
        <dbReference type="ARBA" id="ARBA00023303"/>
    </source>
</evidence>
<dbReference type="InterPro" id="IPR019823">
    <property type="entry name" value="Mechanosensitive_channel_CS"/>
</dbReference>
<evidence type="ECO:0000256" key="3">
    <source>
        <dbReference type="ARBA" id="ARBA00022448"/>
    </source>
</evidence>
<evidence type="ECO:0000256" key="6">
    <source>
        <dbReference type="ARBA" id="ARBA00022989"/>
    </source>
</evidence>
<dbReference type="PATRIC" id="fig|52689.4.peg.1508"/>
<dbReference type="Proteomes" id="UP000036873">
    <property type="component" value="Unassembled WGS sequence"/>
</dbReference>
<evidence type="ECO:0000256" key="8">
    <source>
        <dbReference type="ARBA" id="ARBA00023136"/>
    </source>
</evidence>
<dbReference type="AlphaFoldDB" id="A0A0L6TZ82"/>
<comment type="subcellular location">
    <subcellularLocation>
        <location evidence="1 10">Cell membrane</location>
        <topology evidence="1 10">Multi-pass membrane protein</topology>
    </subcellularLocation>
</comment>
<accession>A0A0L6TZ82</accession>
<dbReference type="PRINTS" id="PR01264">
    <property type="entry name" value="MECHCHANNEL"/>
</dbReference>
<feature type="transmembrane region" description="Helical" evidence="10">
    <location>
        <begin position="20"/>
        <end position="38"/>
    </location>
</feature>
<dbReference type="PROSITE" id="PS01327">
    <property type="entry name" value="MSCL"/>
    <property type="match status" value="1"/>
</dbReference>
<keyword evidence="5 10" id="KW-0812">Transmembrane</keyword>
<evidence type="ECO:0000256" key="10">
    <source>
        <dbReference type="HAMAP-Rule" id="MF_00115"/>
    </source>
</evidence>
<dbReference type="NCBIfam" id="TIGR00220">
    <property type="entry name" value="mscL"/>
    <property type="match status" value="1"/>
</dbReference>
<keyword evidence="3 10" id="KW-0813">Transport</keyword>
<evidence type="ECO:0000313" key="12">
    <source>
        <dbReference type="Proteomes" id="UP000036873"/>
    </source>
</evidence>
<dbReference type="InterPro" id="IPR036019">
    <property type="entry name" value="MscL_channel"/>
</dbReference>
<keyword evidence="6 10" id="KW-1133">Transmembrane helix</keyword>
<evidence type="ECO:0000256" key="4">
    <source>
        <dbReference type="ARBA" id="ARBA00022475"/>
    </source>
</evidence>
<name>A0A0L6TZ82_9FIRM</name>
<dbReference type="Pfam" id="PF01741">
    <property type="entry name" value="MscL"/>
    <property type="match status" value="1"/>
</dbReference>
<feature type="transmembrane region" description="Helical" evidence="10">
    <location>
        <begin position="70"/>
        <end position="92"/>
    </location>
</feature>
<keyword evidence="4 10" id="KW-1003">Cell membrane</keyword>
<comment type="similarity">
    <text evidence="2 10">Belongs to the MscL family.</text>
</comment>
<comment type="function">
    <text evidence="10">Channel that opens in response to stretch forces in the membrane lipid bilayer. May participate in the regulation of osmotic pressure changes within the cell.</text>
</comment>
<gene>
    <name evidence="10" type="primary">mscL</name>
    <name evidence="11" type="ORF">AKG39_11405</name>
</gene>
<proteinExistence type="inferred from homology"/>
<dbReference type="PANTHER" id="PTHR30266">
    <property type="entry name" value="MECHANOSENSITIVE CHANNEL MSCL"/>
    <property type="match status" value="1"/>
</dbReference>
<evidence type="ECO:0000256" key="5">
    <source>
        <dbReference type="ARBA" id="ARBA00022692"/>
    </source>
</evidence>
<comment type="subunit">
    <text evidence="10">Homopentamer.</text>
</comment>
<dbReference type="InterPro" id="IPR037673">
    <property type="entry name" value="MSC/AndL"/>
</dbReference>
<dbReference type="HAMAP" id="MF_00115">
    <property type="entry name" value="MscL"/>
    <property type="match status" value="1"/>
</dbReference>
<comment type="caution">
    <text evidence="11">The sequence shown here is derived from an EMBL/GenBank/DDBJ whole genome shotgun (WGS) entry which is preliminary data.</text>
</comment>
<protein>
    <recommendedName>
        <fullName evidence="10">Large-conductance mechanosensitive channel</fullName>
    </recommendedName>
</protein>
<dbReference type="SUPFAM" id="SSF81330">
    <property type="entry name" value="Gated mechanosensitive channel"/>
    <property type="match status" value="1"/>
</dbReference>
<reference evidence="12" key="1">
    <citation type="submission" date="2015-07" db="EMBL/GenBank/DDBJ databases">
        <title>Draft genome sequence of Acetobacterium bakii DSM 8293, a potential psychrophilic chemical producer through syngas fermentation.</title>
        <authorList>
            <person name="Song Y."/>
            <person name="Hwang S."/>
            <person name="Cho B.-K."/>
        </authorList>
    </citation>
    <scope>NUCLEOTIDE SEQUENCE [LARGE SCALE GENOMIC DNA]</scope>
    <source>
        <strain evidence="12">DSM 8239</strain>
    </source>
</reference>
<evidence type="ECO:0000256" key="1">
    <source>
        <dbReference type="ARBA" id="ARBA00004651"/>
    </source>
</evidence>